<dbReference type="PANTHER" id="PTHR46516">
    <property type="entry name" value="TRNA-SPECIFIC ADENOSINE DEAMINASE 1"/>
    <property type="match status" value="1"/>
</dbReference>
<dbReference type="PROSITE" id="PS50141">
    <property type="entry name" value="A_DEAMIN_EDITASE"/>
    <property type="match status" value="1"/>
</dbReference>
<proteinExistence type="inferred from homology"/>
<dbReference type="OrthoDB" id="416253at2759"/>
<dbReference type="STRING" id="7217.B3MN31"/>
<evidence type="ECO:0000259" key="12">
    <source>
        <dbReference type="PROSITE" id="PS50141"/>
    </source>
</evidence>
<evidence type="ECO:0000256" key="6">
    <source>
        <dbReference type="ARBA" id="ARBA00037784"/>
    </source>
</evidence>
<evidence type="ECO:0000256" key="3">
    <source>
        <dbReference type="ARBA" id="ARBA00022801"/>
    </source>
</evidence>
<evidence type="ECO:0000256" key="10">
    <source>
        <dbReference type="ARBA" id="ARBA00041760"/>
    </source>
</evidence>
<dbReference type="EC" id="3.5.4.34" evidence="8"/>
<evidence type="ECO:0000256" key="1">
    <source>
        <dbReference type="ARBA" id="ARBA00022694"/>
    </source>
</evidence>
<dbReference type="eggNOG" id="KOG2777">
    <property type="taxonomic scope" value="Eukaryota"/>
</dbReference>
<dbReference type="GO" id="GO:0006400">
    <property type="term" value="P:tRNA modification"/>
    <property type="evidence" value="ECO:0007669"/>
    <property type="project" value="EnsemblMetazoa"/>
</dbReference>
<keyword evidence="4" id="KW-0862">Zinc</keyword>
<dbReference type="FunCoup" id="B3MN31">
    <property type="interactions" value="1715"/>
</dbReference>
<evidence type="ECO:0000256" key="11">
    <source>
        <dbReference type="ARBA" id="ARBA00047635"/>
    </source>
</evidence>
<dbReference type="GO" id="GO:0046872">
    <property type="term" value="F:metal ion binding"/>
    <property type="evidence" value="ECO:0007669"/>
    <property type="project" value="UniProtKB-KW"/>
</dbReference>
<dbReference type="EMBL" id="CH902620">
    <property type="protein sequence ID" value="EDV32009.1"/>
    <property type="molecule type" value="Genomic_DNA"/>
</dbReference>
<gene>
    <name evidence="13" type="primary">Dana\GF15620</name>
    <name evidence="13" type="synonym">dana_GLEANR_16384</name>
    <name evidence="13" type="ORF">GF15620</name>
</gene>
<dbReference type="CTD" id="23536"/>
<dbReference type="KEGG" id="dan:6498426"/>
<comment type="similarity">
    <text evidence="7">Belongs to the ADAT1 family.</text>
</comment>
<evidence type="ECO:0000256" key="9">
    <source>
        <dbReference type="ARBA" id="ARBA00040502"/>
    </source>
</evidence>
<evidence type="ECO:0000256" key="8">
    <source>
        <dbReference type="ARBA" id="ARBA00038940"/>
    </source>
</evidence>
<dbReference type="Pfam" id="PF02137">
    <property type="entry name" value="A_deamin"/>
    <property type="match status" value="1"/>
</dbReference>
<dbReference type="GO" id="GO:0003723">
    <property type="term" value="F:RNA binding"/>
    <property type="evidence" value="ECO:0007669"/>
    <property type="project" value="EnsemblMetazoa"/>
</dbReference>
<organism evidence="13 14">
    <name type="scientific">Drosophila ananassae</name>
    <name type="common">Fruit fly</name>
    <dbReference type="NCBI Taxonomy" id="7217"/>
    <lineage>
        <taxon>Eukaryota</taxon>
        <taxon>Metazoa</taxon>
        <taxon>Ecdysozoa</taxon>
        <taxon>Arthropoda</taxon>
        <taxon>Hexapoda</taxon>
        <taxon>Insecta</taxon>
        <taxon>Pterygota</taxon>
        <taxon>Neoptera</taxon>
        <taxon>Endopterygota</taxon>
        <taxon>Diptera</taxon>
        <taxon>Brachycera</taxon>
        <taxon>Muscomorpha</taxon>
        <taxon>Ephydroidea</taxon>
        <taxon>Drosophilidae</taxon>
        <taxon>Drosophila</taxon>
        <taxon>Sophophora</taxon>
    </lineage>
</organism>
<dbReference type="GeneID" id="6498426"/>
<dbReference type="Proteomes" id="UP000007801">
    <property type="component" value="Unassembled WGS sequence"/>
</dbReference>
<dbReference type="PhylomeDB" id="B3MN31"/>
<dbReference type="HOGENOM" id="CLU_005382_5_1_1"/>
<sequence>MCDNDKDPSVQDVATFCYNKYKSLPKTGKPTSNQWTVLAGIVESNLQTKSHEVVALGLGTKCIPHTKLCENGFILNDSHAEVLARRAFQRYLYHELGQDRIFHWNCDSQCYDLDDHVEYHFLSTQTPCGDACIVVEEDPERAKKRPRLSEESDVIFTGAKLINKDIESKEACIDAMQQTPGALRTKPGRGIPTLSMSCSDKLSRWNVLGVQGALLDSLISKPIYFSTLNFCCADAHFESLNRAIYKRWEGRNFSHPRFQPQKPTIRISTDISFEFAQCAEWQPSPNGLVWSLLPENKKPYEISVNGKRQGLTKKKINSPQAALEISKFKLFLTFLDCISTNPDLSEKFRRKCTNLDEITYATCKSWSTVYQEAWLQLKDEFFLNWTTKPSRLLNFTQKPAVKS</sequence>
<comment type="function">
    <text evidence="6">Specifically deaminates adenosine-37 to inosine in tRNA-Ala.</text>
</comment>
<accession>B3MN31</accession>
<keyword evidence="3 13" id="KW-0378">Hydrolase</keyword>
<evidence type="ECO:0000313" key="14">
    <source>
        <dbReference type="Proteomes" id="UP000007801"/>
    </source>
</evidence>
<evidence type="ECO:0000256" key="4">
    <source>
        <dbReference type="ARBA" id="ARBA00022833"/>
    </source>
</evidence>
<reference evidence="13 14" key="1">
    <citation type="journal article" date="2007" name="Nature">
        <title>Evolution of genes and genomes on the Drosophila phylogeny.</title>
        <authorList>
            <consortium name="Drosophila 12 Genomes Consortium"/>
            <person name="Clark A.G."/>
            <person name="Eisen M.B."/>
            <person name="Smith D.R."/>
            <person name="Bergman C.M."/>
            <person name="Oliver B."/>
            <person name="Markow T.A."/>
            <person name="Kaufman T.C."/>
            <person name="Kellis M."/>
            <person name="Gelbart W."/>
            <person name="Iyer V.N."/>
            <person name="Pollard D.A."/>
            <person name="Sackton T.B."/>
            <person name="Larracuente A.M."/>
            <person name="Singh N.D."/>
            <person name="Abad J.P."/>
            <person name="Abt D.N."/>
            <person name="Adryan B."/>
            <person name="Aguade M."/>
            <person name="Akashi H."/>
            <person name="Anderson W.W."/>
            <person name="Aquadro C.F."/>
            <person name="Ardell D.H."/>
            <person name="Arguello R."/>
            <person name="Artieri C.G."/>
            <person name="Barbash D.A."/>
            <person name="Barker D."/>
            <person name="Barsanti P."/>
            <person name="Batterham P."/>
            <person name="Batzoglou S."/>
            <person name="Begun D."/>
            <person name="Bhutkar A."/>
            <person name="Blanco E."/>
            <person name="Bosak S.A."/>
            <person name="Bradley R.K."/>
            <person name="Brand A.D."/>
            <person name="Brent M.R."/>
            <person name="Brooks A.N."/>
            <person name="Brown R.H."/>
            <person name="Butlin R.K."/>
            <person name="Caggese C."/>
            <person name="Calvi B.R."/>
            <person name="Bernardo de Carvalho A."/>
            <person name="Caspi A."/>
            <person name="Castrezana S."/>
            <person name="Celniker S.E."/>
            <person name="Chang J.L."/>
            <person name="Chapple C."/>
            <person name="Chatterji S."/>
            <person name="Chinwalla A."/>
            <person name="Civetta A."/>
            <person name="Clifton S.W."/>
            <person name="Comeron J.M."/>
            <person name="Costello J.C."/>
            <person name="Coyne J.A."/>
            <person name="Daub J."/>
            <person name="David R.G."/>
            <person name="Delcher A.L."/>
            <person name="Delehaunty K."/>
            <person name="Do C.B."/>
            <person name="Ebling H."/>
            <person name="Edwards K."/>
            <person name="Eickbush T."/>
            <person name="Evans J.D."/>
            <person name="Filipski A."/>
            <person name="Findeiss S."/>
            <person name="Freyhult E."/>
            <person name="Fulton L."/>
            <person name="Fulton R."/>
            <person name="Garcia A.C."/>
            <person name="Gardiner A."/>
            <person name="Garfield D.A."/>
            <person name="Garvin B.E."/>
            <person name="Gibson G."/>
            <person name="Gilbert D."/>
            <person name="Gnerre S."/>
            <person name="Godfrey J."/>
            <person name="Good R."/>
            <person name="Gotea V."/>
            <person name="Gravely B."/>
            <person name="Greenberg A.J."/>
            <person name="Griffiths-Jones S."/>
            <person name="Gross S."/>
            <person name="Guigo R."/>
            <person name="Gustafson E.A."/>
            <person name="Haerty W."/>
            <person name="Hahn M.W."/>
            <person name="Halligan D.L."/>
            <person name="Halpern A.L."/>
            <person name="Halter G.M."/>
            <person name="Han M.V."/>
            <person name="Heger A."/>
            <person name="Hillier L."/>
            <person name="Hinrichs A.S."/>
            <person name="Holmes I."/>
            <person name="Hoskins R.A."/>
            <person name="Hubisz M.J."/>
            <person name="Hultmark D."/>
            <person name="Huntley M.A."/>
            <person name="Jaffe D.B."/>
            <person name="Jagadeeshan S."/>
            <person name="Jeck W.R."/>
            <person name="Johnson J."/>
            <person name="Jones C.D."/>
            <person name="Jordan W.C."/>
            <person name="Karpen G.H."/>
            <person name="Kataoka E."/>
            <person name="Keightley P.D."/>
            <person name="Kheradpour P."/>
            <person name="Kirkness E.F."/>
            <person name="Koerich L.B."/>
            <person name="Kristiansen K."/>
            <person name="Kudrna D."/>
            <person name="Kulathinal R.J."/>
            <person name="Kumar S."/>
            <person name="Kwok R."/>
            <person name="Lander E."/>
            <person name="Langley C.H."/>
            <person name="Lapoint R."/>
            <person name="Lazzaro B.P."/>
            <person name="Lee S.J."/>
            <person name="Levesque L."/>
            <person name="Li R."/>
            <person name="Lin C.F."/>
            <person name="Lin M.F."/>
            <person name="Lindblad-Toh K."/>
            <person name="Llopart A."/>
            <person name="Long M."/>
            <person name="Low L."/>
            <person name="Lozovsky E."/>
            <person name="Lu J."/>
            <person name="Luo M."/>
            <person name="Machado C.A."/>
            <person name="Makalowski W."/>
            <person name="Marzo M."/>
            <person name="Matsuda M."/>
            <person name="Matzkin L."/>
            <person name="McAllister B."/>
            <person name="McBride C.S."/>
            <person name="McKernan B."/>
            <person name="McKernan K."/>
            <person name="Mendez-Lago M."/>
            <person name="Minx P."/>
            <person name="Mollenhauer M.U."/>
            <person name="Montooth K."/>
            <person name="Mount S.M."/>
            <person name="Mu X."/>
            <person name="Myers E."/>
            <person name="Negre B."/>
            <person name="Newfeld S."/>
            <person name="Nielsen R."/>
            <person name="Noor M.A."/>
            <person name="O'Grady P."/>
            <person name="Pachter L."/>
            <person name="Papaceit M."/>
            <person name="Parisi M.J."/>
            <person name="Parisi M."/>
            <person name="Parts L."/>
            <person name="Pedersen J.S."/>
            <person name="Pesole G."/>
            <person name="Phillippy A.M."/>
            <person name="Ponting C.P."/>
            <person name="Pop M."/>
            <person name="Porcelli D."/>
            <person name="Powell J.R."/>
            <person name="Prohaska S."/>
            <person name="Pruitt K."/>
            <person name="Puig M."/>
            <person name="Quesneville H."/>
            <person name="Ram K.R."/>
            <person name="Rand D."/>
            <person name="Rasmussen M.D."/>
            <person name="Reed L.K."/>
            <person name="Reenan R."/>
            <person name="Reily A."/>
            <person name="Remington K.A."/>
            <person name="Rieger T.T."/>
            <person name="Ritchie M.G."/>
            <person name="Robin C."/>
            <person name="Rogers Y.H."/>
            <person name="Rohde C."/>
            <person name="Rozas J."/>
            <person name="Rubenfield M.J."/>
            <person name="Ruiz A."/>
            <person name="Russo S."/>
            <person name="Salzberg S.L."/>
            <person name="Sanchez-Gracia A."/>
            <person name="Saranga D.J."/>
            <person name="Sato H."/>
            <person name="Schaeffer S.W."/>
            <person name="Schatz M.C."/>
            <person name="Schlenke T."/>
            <person name="Schwartz R."/>
            <person name="Segarra C."/>
            <person name="Singh R.S."/>
            <person name="Sirot L."/>
            <person name="Sirota M."/>
            <person name="Sisneros N.B."/>
            <person name="Smith C.D."/>
            <person name="Smith T.F."/>
            <person name="Spieth J."/>
            <person name="Stage D.E."/>
            <person name="Stark A."/>
            <person name="Stephan W."/>
            <person name="Strausberg R.L."/>
            <person name="Strempel S."/>
            <person name="Sturgill D."/>
            <person name="Sutton G."/>
            <person name="Sutton G.G."/>
            <person name="Tao W."/>
            <person name="Teichmann S."/>
            <person name="Tobari Y.N."/>
            <person name="Tomimura Y."/>
            <person name="Tsolas J.M."/>
            <person name="Valente V.L."/>
            <person name="Venter E."/>
            <person name="Venter J.C."/>
            <person name="Vicario S."/>
            <person name="Vieira F.G."/>
            <person name="Vilella A.J."/>
            <person name="Villasante A."/>
            <person name="Walenz B."/>
            <person name="Wang J."/>
            <person name="Wasserman M."/>
            <person name="Watts T."/>
            <person name="Wilson D."/>
            <person name="Wilson R.K."/>
            <person name="Wing R.A."/>
            <person name="Wolfner M.F."/>
            <person name="Wong A."/>
            <person name="Wong G.K."/>
            <person name="Wu C.I."/>
            <person name="Wu G."/>
            <person name="Yamamoto D."/>
            <person name="Yang H.P."/>
            <person name="Yang S.P."/>
            <person name="Yorke J.A."/>
            <person name="Yoshida K."/>
            <person name="Zdobnov E."/>
            <person name="Zhang P."/>
            <person name="Zhang Y."/>
            <person name="Zimin A.V."/>
            <person name="Baldwin J."/>
            <person name="Abdouelleil A."/>
            <person name="Abdulkadir J."/>
            <person name="Abebe A."/>
            <person name="Abera B."/>
            <person name="Abreu J."/>
            <person name="Acer S.C."/>
            <person name="Aftuck L."/>
            <person name="Alexander A."/>
            <person name="An P."/>
            <person name="Anderson E."/>
            <person name="Anderson S."/>
            <person name="Arachi H."/>
            <person name="Azer M."/>
            <person name="Bachantsang P."/>
            <person name="Barry A."/>
            <person name="Bayul T."/>
            <person name="Berlin A."/>
            <person name="Bessette D."/>
            <person name="Bloom T."/>
            <person name="Blye J."/>
            <person name="Boguslavskiy L."/>
            <person name="Bonnet C."/>
            <person name="Boukhgalter B."/>
            <person name="Bourzgui I."/>
            <person name="Brown A."/>
            <person name="Cahill P."/>
            <person name="Channer S."/>
            <person name="Cheshatsang Y."/>
            <person name="Chuda L."/>
            <person name="Citroen M."/>
            <person name="Collymore A."/>
            <person name="Cooke P."/>
            <person name="Costello M."/>
            <person name="D'Aco K."/>
            <person name="Daza R."/>
            <person name="De Haan G."/>
            <person name="DeGray S."/>
            <person name="DeMaso C."/>
            <person name="Dhargay N."/>
            <person name="Dooley K."/>
            <person name="Dooley E."/>
            <person name="Doricent M."/>
            <person name="Dorje P."/>
            <person name="Dorjee K."/>
            <person name="Dupes A."/>
            <person name="Elong R."/>
            <person name="Falk J."/>
            <person name="Farina A."/>
            <person name="Faro S."/>
            <person name="Ferguson D."/>
            <person name="Fisher S."/>
            <person name="Foley C.D."/>
            <person name="Franke A."/>
            <person name="Friedrich D."/>
            <person name="Gadbois L."/>
            <person name="Gearin G."/>
            <person name="Gearin C.R."/>
            <person name="Giannoukos G."/>
            <person name="Goode T."/>
            <person name="Graham J."/>
            <person name="Grandbois E."/>
            <person name="Grewal S."/>
            <person name="Gyaltsen K."/>
            <person name="Hafez N."/>
            <person name="Hagos B."/>
            <person name="Hall J."/>
            <person name="Henson C."/>
            <person name="Hollinger A."/>
            <person name="Honan T."/>
            <person name="Huard M.D."/>
            <person name="Hughes L."/>
            <person name="Hurhula B."/>
            <person name="Husby M.E."/>
            <person name="Kamat A."/>
            <person name="Kanga B."/>
            <person name="Kashin S."/>
            <person name="Khazanovich D."/>
            <person name="Kisner P."/>
            <person name="Lance K."/>
            <person name="Lara M."/>
            <person name="Lee W."/>
            <person name="Lennon N."/>
            <person name="Letendre F."/>
            <person name="LeVine R."/>
            <person name="Lipovsky A."/>
            <person name="Liu X."/>
            <person name="Liu J."/>
            <person name="Liu S."/>
            <person name="Lokyitsang T."/>
            <person name="Lokyitsang Y."/>
            <person name="Lubonja R."/>
            <person name="Lui A."/>
            <person name="MacDonald P."/>
            <person name="Magnisalis V."/>
            <person name="Maru K."/>
            <person name="Matthews C."/>
            <person name="McCusker W."/>
            <person name="McDonough S."/>
            <person name="Mehta T."/>
            <person name="Meldrim J."/>
            <person name="Meneus L."/>
            <person name="Mihai O."/>
            <person name="Mihalev A."/>
            <person name="Mihova T."/>
            <person name="Mittelman R."/>
            <person name="Mlenga V."/>
            <person name="Montmayeur A."/>
            <person name="Mulrain L."/>
            <person name="Navidi A."/>
            <person name="Naylor J."/>
            <person name="Negash T."/>
            <person name="Nguyen T."/>
            <person name="Nguyen N."/>
            <person name="Nicol R."/>
            <person name="Norbu C."/>
            <person name="Norbu N."/>
            <person name="Novod N."/>
            <person name="O'Neill B."/>
            <person name="Osman S."/>
            <person name="Markiewicz E."/>
            <person name="Oyono O.L."/>
            <person name="Patti C."/>
            <person name="Phunkhang P."/>
            <person name="Pierre F."/>
            <person name="Priest M."/>
            <person name="Raghuraman S."/>
            <person name="Rege F."/>
            <person name="Reyes R."/>
            <person name="Rise C."/>
            <person name="Rogov P."/>
            <person name="Ross K."/>
            <person name="Ryan E."/>
            <person name="Settipalli S."/>
            <person name="Shea T."/>
            <person name="Sherpa N."/>
            <person name="Shi L."/>
            <person name="Shih D."/>
            <person name="Sparrow T."/>
            <person name="Spaulding J."/>
            <person name="Stalker J."/>
            <person name="Stange-Thomann N."/>
            <person name="Stavropoulos S."/>
            <person name="Stone C."/>
            <person name="Strader C."/>
            <person name="Tesfaye S."/>
            <person name="Thomson T."/>
            <person name="Thoulutsang Y."/>
            <person name="Thoulutsang D."/>
            <person name="Topham K."/>
            <person name="Topping I."/>
            <person name="Tsamla T."/>
            <person name="Vassiliev H."/>
            <person name="Vo A."/>
            <person name="Wangchuk T."/>
            <person name="Wangdi T."/>
            <person name="Weiand M."/>
            <person name="Wilkinson J."/>
            <person name="Wilson A."/>
            <person name="Yadav S."/>
            <person name="Young G."/>
            <person name="Yu Q."/>
            <person name="Zembek L."/>
            <person name="Zhong D."/>
            <person name="Zimmer A."/>
            <person name="Zwirko Z."/>
            <person name="Jaffe D.B."/>
            <person name="Alvarez P."/>
            <person name="Brockman W."/>
            <person name="Butler J."/>
            <person name="Chin C."/>
            <person name="Gnerre S."/>
            <person name="Grabherr M."/>
            <person name="Kleber M."/>
            <person name="Mauceli E."/>
            <person name="MacCallum I."/>
        </authorList>
    </citation>
    <scope>NUCLEOTIDE SEQUENCE [LARGE SCALE GENOMIC DNA]</scope>
    <source>
        <strain evidence="14">Tucson 14024-0371.13</strain>
    </source>
</reference>
<protein>
    <recommendedName>
        <fullName evidence="9">tRNA-specific adenosine deaminase 1</fullName>
        <ecNumber evidence="8">3.5.4.34</ecNumber>
    </recommendedName>
    <alternativeName>
        <fullName evidence="10">tRNA-specific adenosine-37 deaminase</fullName>
    </alternativeName>
</protein>
<dbReference type="PANTHER" id="PTHR46516:SF1">
    <property type="entry name" value="TRNA-SPECIFIC ADENOSINE DEAMINASE 1"/>
    <property type="match status" value="1"/>
</dbReference>
<dbReference type="GO" id="GO:0043829">
    <property type="term" value="F:tRNA-specific adenosine-37 deaminase activity"/>
    <property type="evidence" value="ECO:0007669"/>
    <property type="project" value="UniProtKB-EC"/>
</dbReference>
<evidence type="ECO:0000256" key="2">
    <source>
        <dbReference type="ARBA" id="ARBA00022723"/>
    </source>
</evidence>
<comment type="cofactor">
    <cofactor evidence="5">
        <name>1D-myo-inositol hexakisphosphate</name>
        <dbReference type="ChEBI" id="CHEBI:58130"/>
    </cofactor>
</comment>
<keyword evidence="14" id="KW-1185">Reference proteome</keyword>
<comment type="catalytic activity">
    <reaction evidence="11">
        <text>adenosine(37) in tRNA(Ala) + H2O + H(+) = inosine(37) in tRNA(Ala) + NH4(+)</text>
        <dbReference type="Rhea" id="RHEA:50968"/>
        <dbReference type="Rhea" id="RHEA-COMP:12855"/>
        <dbReference type="Rhea" id="RHEA-COMP:12856"/>
        <dbReference type="ChEBI" id="CHEBI:15377"/>
        <dbReference type="ChEBI" id="CHEBI:15378"/>
        <dbReference type="ChEBI" id="CHEBI:28938"/>
        <dbReference type="ChEBI" id="CHEBI:74411"/>
        <dbReference type="ChEBI" id="CHEBI:82852"/>
        <dbReference type="EC" id="3.5.4.34"/>
    </reaction>
</comment>
<keyword evidence="2" id="KW-0479">Metal-binding</keyword>
<evidence type="ECO:0000256" key="5">
    <source>
        <dbReference type="ARBA" id="ARBA00037026"/>
    </source>
</evidence>
<dbReference type="SMR" id="B3MN31"/>
<feature type="domain" description="A to I editase" evidence="12">
    <location>
        <begin position="55"/>
        <end position="395"/>
    </location>
</feature>
<dbReference type="InterPro" id="IPR002466">
    <property type="entry name" value="A_deamin"/>
</dbReference>
<dbReference type="SMART" id="SM00552">
    <property type="entry name" value="ADEAMc"/>
    <property type="match status" value="1"/>
</dbReference>
<dbReference type="InParanoid" id="B3MN31"/>
<evidence type="ECO:0000256" key="7">
    <source>
        <dbReference type="ARBA" id="ARBA00038326"/>
    </source>
</evidence>
<name>B3MN31_DROAN</name>
<dbReference type="AlphaFoldDB" id="B3MN31"/>
<dbReference type="OMA" id="HPKKITY"/>
<keyword evidence="1" id="KW-0819">tRNA processing</keyword>
<evidence type="ECO:0000313" key="13">
    <source>
        <dbReference type="EMBL" id="EDV32009.1"/>
    </source>
</evidence>